<feature type="domain" description="HTH araC/xylS-type" evidence="8">
    <location>
        <begin position="196"/>
        <end position="295"/>
    </location>
</feature>
<gene>
    <name evidence="9" type="ORF">SAMN05216598_4811</name>
</gene>
<dbReference type="GO" id="GO:0005737">
    <property type="term" value="C:cytoplasm"/>
    <property type="evidence" value="ECO:0007669"/>
    <property type="project" value="UniProtKB-SubCell"/>
</dbReference>
<comment type="subcellular location">
    <subcellularLocation>
        <location evidence="1">Cytoplasm</location>
    </subcellularLocation>
</comment>
<evidence type="ECO:0000256" key="7">
    <source>
        <dbReference type="SAM" id="MobiDB-lite"/>
    </source>
</evidence>
<dbReference type="InterPro" id="IPR050204">
    <property type="entry name" value="AraC_XylS_family_regulators"/>
</dbReference>
<dbReference type="PANTHER" id="PTHR46796:SF6">
    <property type="entry name" value="ARAC SUBFAMILY"/>
    <property type="match status" value="1"/>
</dbReference>
<dbReference type="Proteomes" id="UP000199524">
    <property type="component" value="Chromosome I"/>
</dbReference>
<keyword evidence="5" id="KW-0804">Transcription</keyword>
<dbReference type="Pfam" id="PF12833">
    <property type="entry name" value="HTH_18"/>
    <property type="match status" value="1"/>
</dbReference>
<dbReference type="InterPro" id="IPR018060">
    <property type="entry name" value="HTH_AraC"/>
</dbReference>
<name>A0A1H1Z3S9_9PSED</name>
<dbReference type="Gene3D" id="1.10.10.60">
    <property type="entry name" value="Homeodomain-like"/>
    <property type="match status" value="1"/>
</dbReference>
<organism evidence="9 10">
    <name type="scientific">Pseudomonas asplenii</name>
    <dbReference type="NCBI Taxonomy" id="53407"/>
    <lineage>
        <taxon>Bacteria</taxon>
        <taxon>Pseudomonadati</taxon>
        <taxon>Pseudomonadota</taxon>
        <taxon>Gammaproteobacteria</taxon>
        <taxon>Pseudomonadales</taxon>
        <taxon>Pseudomonadaceae</taxon>
        <taxon>Pseudomonas</taxon>
    </lineage>
</organism>
<evidence type="ECO:0000256" key="4">
    <source>
        <dbReference type="ARBA" id="ARBA00023159"/>
    </source>
</evidence>
<dbReference type="GO" id="GO:0003700">
    <property type="term" value="F:DNA-binding transcription factor activity"/>
    <property type="evidence" value="ECO:0007669"/>
    <property type="project" value="InterPro"/>
</dbReference>
<dbReference type="PROSITE" id="PS01124">
    <property type="entry name" value="HTH_ARAC_FAMILY_2"/>
    <property type="match status" value="1"/>
</dbReference>
<keyword evidence="10" id="KW-1185">Reference proteome</keyword>
<sequence length="343" mass="38362">MFEQADTGLHTWSQKVAAVCGAFTASFAHDNALFIGDIQLQNLGGTEIAHIRSNAGSITRHKSASDRAENRFCFLVLQQSGVMELRLDSERIELCEGDMALLDCAQTIEMLPKGLFRHVCVHLPRSKLKPGTRFGKVSCAGMSGHLLRSLLLQVSRGEFDHWAGTEDDGALEDALIALLRPALTRTQNHSSDPLRVQAERMLRAQLASPRLNPAWLAEQMGISSRQLYRLFEGEPVCRYIQRLRVEKAAHALGDPARSRSSITDIAFECGYQDAAHFSRVFRQQYQQSPRDYRRLRAETARCAQGFSQESPAHDGQCHTPPGNPSRRYPPQDTWARACHRPGD</sequence>
<dbReference type="NCBIfam" id="NF007243">
    <property type="entry name" value="PRK09685.1"/>
    <property type="match status" value="1"/>
</dbReference>
<evidence type="ECO:0000256" key="2">
    <source>
        <dbReference type="ARBA" id="ARBA00023015"/>
    </source>
</evidence>
<dbReference type="SUPFAM" id="SSF46689">
    <property type="entry name" value="Homeodomain-like"/>
    <property type="match status" value="1"/>
</dbReference>
<dbReference type="AlphaFoldDB" id="A0A1H1Z3S9"/>
<evidence type="ECO:0000313" key="10">
    <source>
        <dbReference type="Proteomes" id="UP000199524"/>
    </source>
</evidence>
<dbReference type="InterPro" id="IPR018062">
    <property type="entry name" value="HTH_AraC-typ_CS"/>
</dbReference>
<dbReference type="InterPro" id="IPR035418">
    <property type="entry name" value="AraC-bd_2"/>
</dbReference>
<keyword evidence="3" id="KW-0238">DNA-binding</keyword>
<proteinExistence type="predicted"/>
<feature type="region of interest" description="Disordered" evidence="7">
    <location>
        <begin position="303"/>
        <end position="343"/>
    </location>
</feature>
<dbReference type="SMART" id="SM00342">
    <property type="entry name" value="HTH_ARAC"/>
    <property type="match status" value="1"/>
</dbReference>
<protein>
    <submittedName>
        <fullName evidence="9">AraC-binding-like domain-containing protein</fullName>
    </submittedName>
</protein>
<keyword evidence="4" id="KW-0010">Activator</keyword>
<evidence type="ECO:0000256" key="1">
    <source>
        <dbReference type="ARBA" id="ARBA00004496"/>
    </source>
</evidence>
<dbReference type="GO" id="GO:0043565">
    <property type="term" value="F:sequence-specific DNA binding"/>
    <property type="evidence" value="ECO:0007669"/>
    <property type="project" value="InterPro"/>
</dbReference>
<dbReference type="GO" id="GO:0009893">
    <property type="term" value="P:positive regulation of metabolic process"/>
    <property type="evidence" value="ECO:0007669"/>
    <property type="project" value="UniProtKB-ARBA"/>
</dbReference>
<dbReference type="Pfam" id="PF14525">
    <property type="entry name" value="AraC_binding_2"/>
    <property type="match status" value="1"/>
</dbReference>
<dbReference type="InterPro" id="IPR020449">
    <property type="entry name" value="Tscrpt_reg_AraC-type_HTH"/>
</dbReference>
<evidence type="ECO:0000313" key="9">
    <source>
        <dbReference type="EMBL" id="SDT28310.1"/>
    </source>
</evidence>
<dbReference type="PROSITE" id="PS00041">
    <property type="entry name" value="HTH_ARAC_FAMILY_1"/>
    <property type="match status" value="1"/>
</dbReference>
<evidence type="ECO:0000256" key="5">
    <source>
        <dbReference type="ARBA" id="ARBA00023163"/>
    </source>
</evidence>
<dbReference type="PRINTS" id="PR00032">
    <property type="entry name" value="HTHARAC"/>
</dbReference>
<evidence type="ECO:0000256" key="6">
    <source>
        <dbReference type="ARBA" id="ARBA00037345"/>
    </source>
</evidence>
<evidence type="ECO:0000259" key="8">
    <source>
        <dbReference type="PROSITE" id="PS01124"/>
    </source>
</evidence>
<dbReference type="InterPro" id="IPR009057">
    <property type="entry name" value="Homeodomain-like_sf"/>
</dbReference>
<accession>A0A1H1Z3S9</accession>
<comment type="function">
    <text evidence="6">Regulatory protein of the TOL plasmid xyl operons. XylS activates the xylXYZLTEGFJQKIH operon required for the degradation of toluene, m-xylene and p-xylene.</text>
</comment>
<keyword evidence="2" id="KW-0805">Transcription regulation</keyword>
<evidence type="ECO:0000256" key="3">
    <source>
        <dbReference type="ARBA" id="ARBA00023125"/>
    </source>
</evidence>
<reference evidence="10" key="1">
    <citation type="submission" date="2016-10" db="EMBL/GenBank/DDBJ databases">
        <authorList>
            <person name="Varghese N."/>
            <person name="Submissions S."/>
        </authorList>
    </citation>
    <scope>NUCLEOTIDE SEQUENCE [LARGE SCALE GENOMIC DNA]</scope>
    <source>
        <strain evidence="10">ATCC 23835</strain>
    </source>
</reference>
<dbReference type="PANTHER" id="PTHR46796">
    <property type="entry name" value="HTH-TYPE TRANSCRIPTIONAL ACTIVATOR RHAS-RELATED"/>
    <property type="match status" value="1"/>
</dbReference>
<dbReference type="EMBL" id="LT629777">
    <property type="protein sequence ID" value="SDT28310.1"/>
    <property type="molecule type" value="Genomic_DNA"/>
</dbReference>